<evidence type="ECO:0000313" key="11">
    <source>
        <dbReference type="EMBL" id="MBB5201717.1"/>
    </source>
</evidence>
<keyword evidence="6 10" id="KW-0812">Transmembrane</keyword>
<comment type="subcellular location">
    <subcellularLocation>
        <location evidence="1 10">Cell membrane</location>
        <topology evidence="1 10">Multi-pass membrane protein</topology>
    </subcellularLocation>
</comment>
<evidence type="ECO:0000256" key="7">
    <source>
        <dbReference type="ARBA" id="ARBA00022989"/>
    </source>
</evidence>
<keyword evidence="3 10" id="KW-1003">Cell membrane</keyword>
<evidence type="ECO:0000256" key="5">
    <source>
        <dbReference type="ARBA" id="ARBA00022679"/>
    </source>
</evidence>
<comment type="caution">
    <text evidence="11">The sequence shown here is derived from an EMBL/GenBank/DDBJ whole genome shotgun (WGS) entry which is preliminary data.</text>
</comment>
<protein>
    <recommendedName>
        <fullName evidence="9 10">Poly-beta-1,6-N-acetyl-D-glucosamine synthase</fullName>
        <shortName evidence="10">Poly-beta-1,6-GlcNAc synthase</shortName>
        <ecNumber evidence="10">2.4.1.-</ecNumber>
    </recommendedName>
</protein>
<evidence type="ECO:0000256" key="1">
    <source>
        <dbReference type="ARBA" id="ARBA00004651"/>
    </source>
</evidence>
<evidence type="ECO:0000256" key="10">
    <source>
        <dbReference type="RuleBase" id="RU364028"/>
    </source>
</evidence>
<evidence type="ECO:0000256" key="4">
    <source>
        <dbReference type="ARBA" id="ARBA00022676"/>
    </source>
</evidence>
<evidence type="ECO:0000256" key="9">
    <source>
        <dbReference type="NCBIfam" id="TIGR03937"/>
    </source>
</evidence>
<feature type="transmembrane region" description="Helical" evidence="10">
    <location>
        <begin position="298"/>
        <end position="326"/>
    </location>
</feature>
<evidence type="ECO:0000313" key="12">
    <source>
        <dbReference type="Proteomes" id="UP000571084"/>
    </source>
</evidence>
<organism evidence="11 12">
    <name type="scientific">Glaciimonas immobilis</name>
    <dbReference type="NCBI Taxonomy" id="728004"/>
    <lineage>
        <taxon>Bacteria</taxon>
        <taxon>Pseudomonadati</taxon>
        <taxon>Pseudomonadota</taxon>
        <taxon>Betaproteobacteria</taxon>
        <taxon>Burkholderiales</taxon>
        <taxon>Oxalobacteraceae</taxon>
        <taxon>Glaciimonas</taxon>
    </lineage>
</organism>
<dbReference type="EMBL" id="JACHHQ010000008">
    <property type="protein sequence ID" value="MBB5201717.1"/>
    <property type="molecule type" value="Genomic_DNA"/>
</dbReference>
<keyword evidence="5 10" id="KW-0808">Transferase</keyword>
<evidence type="ECO:0000256" key="2">
    <source>
        <dbReference type="ARBA" id="ARBA00006739"/>
    </source>
</evidence>
<dbReference type="PANTHER" id="PTHR43630">
    <property type="entry name" value="POLY-BETA-1,6-N-ACETYL-D-GLUCOSAMINE SYNTHASE"/>
    <property type="match status" value="1"/>
</dbReference>
<evidence type="ECO:0000256" key="6">
    <source>
        <dbReference type="ARBA" id="ARBA00022692"/>
    </source>
</evidence>
<feature type="transmembrane region" description="Helical" evidence="10">
    <location>
        <begin position="346"/>
        <end position="363"/>
    </location>
</feature>
<dbReference type="GO" id="GO:0008375">
    <property type="term" value="F:acetylglucosaminyltransferase activity"/>
    <property type="evidence" value="ECO:0007669"/>
    <property type="project" value="UniProtKB-UniRule"/>
</dbReference>
<dbReference type="Proteomes" id="UP000571084">
    <property type="component" value="Unassembled WGS sequence"/>
</dbReference>
<comment type="similarity">
    <text evidence="2 10">Belongs to the glycosyltransferase 2 family.</text>
</comment>
<dbReference type="PANTHER" id="PTHR43630:SF1">
    <property type="entry name" value="POLY-BETA-1,6-N-ACETYL-D-GLUCOSAMINE SYNTHASE"/>
    <property type="match status" value="1"/>
</dbReference>
<dbReference type="InterPro" id="IPR029044">
    <property type="entry name" value="Nucleotide-diphossugar_trans"/>
</dbReference>
<feature type="transmembrane region" description="Helical" evidence="10">
    <location>
        <begin position="375"/>
        <end position="397"/>
    </location>
</feature>
<dbReference type="GO" id="GO:0043708">
    <property type="term" value="P:cell adhesion involved in biofilm formation"/>
    <property type="evidence" value="ECO:0007669"/>
    <property type="project" value="InterPro"/>
</dbReference>
<dbReference type="Pfam" id="PF13641">
    <property type="entry name" value="Glyco_tranf_2_3"/>
    <property type="match status" value="1"/>
</dbReference>
<dbReference type="AlphaFoldDB" id="A0A840RT68"/>
<reference evidence="11 12" key="1">
    <citation type="submission" date="2020-08" db="EMBL/GenBank/DDBJ databases">
        <title>Genomic Encyclopedia of Type Strains, Phase IV (KMG-IV): sequencing the most valuable type-strain genomes for metagenomic binning, comparative biology and taxonomic classification.</title>
        <authorList>
            <person name="Goeker M."/>
        </authorList>
    </citation>
    <scope>NUCLEOTIDE SEQUENCE [LARGE SCALE GENOMIC DNA]</scope>
    <source>
        <strain evidence="11 12">DSM 23240</strain>
    </source>
</reference>
<sequence>MENYLLHSTIFEFVSNFVFFYPLAMTHIWLVGALLYYYKWERNTPEMIKLSTYPAISILLPCHNEGDNIRETVGWLLKQEYPSFDILAINDGSKDNTGPLLDELARHHPKLRVVHLAENQGKAMGLSMGALLSANEYLICIDGDAILDVHACTWMMSHFQYAHVGAVTGNPRIRNRSTLLGRIQVGEFSSIVGIIKRAQRVYGKIFSVSGVVVAFRKTALAEVDYWTTDMVTEDVDITWKLQRAGWEVRFEPNAKCWILMPETIKGLWKQRLRWAQGGAEVFLRNLNIFGHWKQRHMWLVFIELGMSLIWVYTTVALILASLLFMLINPGISLRPWPLILSSQNTFFILIVTSLAQFAFGFYLDSRYEKQLWKIYPWIIWYPFLYWIMISCATFVGFPKALLKRKGERATWVSPDRGFKP</sequence>
<keyword evidence="8 10" id="KW-0472">Membrane</keyword>
<gene>
    <name evidence="11" type="ORF">HNR39_003575</name>
</gene>
<feature type="transmembrane region" description="Helical" evidence="10">
    <location>
        <begin position="20"/>
        <end position="38"/>
    </location>
</feature>
<accession>A0A840RT68</accession>
<dbReference type="GO" id="GO:0005886">
    <property type="term" value="C:plasma membrane"/>
    <property type="evidence" value="ECO:0007669"/>
    <property type="project" value="UniProtKB-SubCell"/>
</dbReference>
<dbReference type="CDD" id="cd06423">
    <property type="entry name" value="CESA_like"/>
    <property type="match status" value="1"/>
</dbReference>
<keyword evidence="4 10" id="KW-0328">Glycosyltransferase</keyword>
<dbReference type="SUPFAM" id="SSF53448">
    <property type="entry name" value="Nucleotide-diphospho-sugar transferases"/>
    <property type="match status" value="1"/>
</dbReference>
<keyword evidence="7 10" id="KW-1133">Transmembrane helix</keyword>
<name>A0A840RT68_9BURK</name>
<proteinExistence type="inferred from homology"/>
<dbReference type="NCBIfam" id="TIGR03937">
    <property type="entry name" value="PgaC_IcaA"/>
    <property type="match status" value="1"/>
</dbReference>
<evidence type="ECO:0000256" key="8">
    <source>
        <dbReference type="ARBA" id="ARBA00023136"/>
    </source>
</evidence>
<keyword evidence="12" id="KW-1185">Reference proteome</keyword>
<dbReference type="Gene3D" id="3.90.550.10">
    <property type="entry name" value="Spore Coat Polysaccharide Biosynthesis Protein SpsA, Chain A"/>
    <property type="match status" value="1"/>
</dbReference>
<dbReference type="RefSeq" id="WP_168057258.1">
    <property type="nucleotide sequence ID" value="NZ_JAAOZT010000017.1"/>
</dbReference>
<dbReference type="EC" id="2.4.1.-" evidence="10"/>
<evidence type="ECO:0000256" key="3">
    <source>
        <dbReference type="ARBA" id="ARBA00022475"/>
    </source>
</evidence>
<dbReference type="InterPro" id="IPR023853">
    <property type="entry name" value="PGA_PgaC/IcaA"/>
</dbReference>